<proteinExistence type="predicted"/>
<dbReference type="GeneID" id="127751482"/>
<name>A0A9C6XUH9_FRAOC</name>
<organism evidence="1 2">
    <name type="scientific">Frankliniella occidentalis</name>
    <name type="common">Western flower thrips</name>
    <name type="synonym">Euthrips occidentalis</name>
    <dbReference type="NCBI Taxonomy" id="133901"/>
    <lineage>
        <taxon>Eukaryota</taxon>
        <taxon>Metazoa</taxon>
        <taxon>Ecdysozoa</taxon>
        <taxon>Arthropoda</taxon>
        <taxon>Hexapoda</taxon>
        <taxon>Insecta</taxon>
        <taxon>Pterygota</taxon>
        <taxon>Neoptera</taxon>
        <taxon>Paraneoptera</taxon>
        <taxon>Thysanoptera</taxon>
        <taxon>Terebrantia</taxon>
        <taxon>Thripoidea</taxon>
        <taxon>Thripidae</taxon>
        <taxon>Frankliniella</taxon>
    </lineage>
</organism>
<reference evidence="2" key="1">
    <citation type="submission" date="2025-08" db="UniProtKB">
        <authorList>
            <consortium name="RefSeq"/>
        </authorList>
    </citation>
    <scope>IDENTIFICATION</scope>
    <source>
        <tissue evidence="2">Whole organism</tissue>
    </source>
</reference>
<protein>
    <submittedName>
        <fullName evidence="2">Uncharacterized protein LOC127751482</fullName>
    </submittedName>
</protein>
<dbReference type="Proteomes" id="UP000504606">
    <property type="component" value="Unplaced"/>
</dbReference>
<evidence type="ECO:0000313" key="1">
    <source>
        <dbReference type="Proteomes" id="UP000504606"/>
    </source>
</evidence>
<gene>
    <name evidence="2" type="primary">LOC127751482</name>
</gene>
<dbReference type="RefSeq" id="XP_052131081.1">
    <property type="nucleotide sequence ID" value="XM_052275121.1"/>
</dbReference>
<dbReference type="PANTHER" id="PTHR37162:SF1">
    <property type="entry name" value="BED-TYPE DOMAIN-CONTAINING PROTEIN"/>
    <property type="match status" value="1"/>
</dbReference>
<dbReference type="AlphaFoldDB" id="A0A9C6XUH9"/>
<sequence>MLNKNPDPLEKQVKYAELKLAGFVAAHDESFLKMDHLTDVLKDIFPDSKIAKGLSLKRTKTRGLVVNVIGEAEKEELVATLKTTKFSILTDESTDISAVKTAAIMVQYYCPVAKGIVVRHWELDDIFTEDDPEVDGYF</sequence>
<dbReference type="PANTHER" id="PTHR37162">
    <property type="entry name" value="HAT FAMILY DIMERISATION DOMAINCONTAINING PROTEIN-RELATED"/>
    <property type="match status" value="1"/>
</dbReference>
<dbReference type="KEGG" id="foc:127751482"/>
<dbReference type="OrthoDB" id="6159421at2759"/>
<keyword evidence="1" id="KW-1185">Reference proteome</keyword>
<evidence type="ECO:0000313" key="2">
    <source>
        <dbReference type="RefSeq" id="XP_052131081.1"/>
    </source>
</evidence>
<accession>A0A9C6XUH9</accession>